<proteinExistence type="inferred from homology"/>
<dbReference type="NCBIfam" id="NF001452">
    <property type="entry name" value="PRK00311.1"/>
    <property type="match status" value="1"/>
</dbReference>
<dbReference type="PANTHER" id="PTHR20881">
    <property type="entry name" value="3-METHYL-2-OXOBUTANOATE HYDROXYMETHYLTRANSFERASE"/>
    <property type="match status" value="1"/>
</dbReference>
<evidence type="ECO:0000256" key="6">
    <source>
        <dbReference type="RuleBase" id="RU362100"/>
    </source>
</evidence>
<dbReference type="Pfam" id="PF02548">
    <property type="entry name" value="Pantoate_transf"/>
    <property type="match status" value="1"/>
</dbReference>
<dbReference type="EC" id="2.1.2.11" evidence="3 6"/>
<dbReference type="UniPathway" id="UPA00028">
    <property type="reaction ID" value="UER00003"/>
</dbReference>
<evidence type="ECO:0000313" key="8">
    <source>
        <dbReference type="Proteomes" id="UP000073492"/>
    </source>
</evidence>
<dbReference type="GO" id="GO:0015940">
    <property type="term" value="P:pantothenate biosynthetic process"/>
    <property type="evidence" value="ECO:0007669"/>
    <property type="project" value="UniProtKB-UniPathway"/>
</dbReference>
<organism evidence="7 8">
    <name type="scientific">Pseudocercospora musae</name>
    <dbReference type="NCBI Taxonomy" id="113226"/>
    <lineage>
        <taxon>Eukaryota</taxon>
        <taxon>Fungi</taxon>
        <taxon>Dikarya</taxon>
        <taxon>Ascomycota</taxon>
        <taxon>Pezizomycotina</taxon>
        <taxon>Dothideomycetes</taxon>
        <taxon>Dothideomycetidae</taxon>
        <taxon>Mycosphaerellales</taxon>
        <taxon>Mycosphaerellaceae</taxon>
        <taxon>Pseudocercospora</taxon>
    </lineage>
</organism>
<dbReference type="PANTHER" id="PTHR20881:SF0">
    <property type="entry name" value="3-METHYL-2-OXOBUTANOATE HYDROXYMETHYLTRANSFERASE"/>
    <property type="match status" value="1"/>
</dbReference>
<protein>
    <recommendedName>
        <fullName evidence="3 6">3-methyl-2-oxobutanoate hydroxymethyltransferase</fullName>
        <ecNumber evidence="3 6">2.1.2.11</ecNumber>
    </recommendedName>
</protein>
<comment type="catalytic activity">
    <reaction evidence="5 6">
        <text>(6R)-5,10-methylene-5,6,7,8-tetrahydrofolate + 3-methyl-2-oxobutanoate + H2O = 2-dehydropantoate + (6S)-5,6,7,8-tetrahydrofolate</text>
        <dbReference type="Rhea" id="RHEA:11824"/>
        <dbReference type="ChEBI" id="CHEBI:11561"/>
        <dbReference type="ChEBI" id="CHEBI:11851"/>
        <dbReference type="ChEBI" id="CHEBI:15377"/>
        <dbReference type="ChEBI" id="CHEBI:15636"/>
        <dbReference type="ChEBI" id="CHEBI:57453"/>
        <dbReference type="EC" id="2.1.2.11"/>
    </reaction>
</comment>
<dbReference type="STRING" id="113226.A0A139HG33"/>
<keyword evidence="8" id="KW-1185">Reference proteome</keyword>
<evidence type="ECO:0000256" key="3">
    <source>
        <dbReference type="ARBA" id="ARBA00012618"/>
    </source>
</evidence>
<keyword evidence="4 6" id="KW-0808">Transferase</keyword>
<dbReference type="GO" id="GO:0005739">
    <property type="term" value="C:mitochondrion"/>
    <property type="evidence" value="ECO:0007669"/>
    <property type="project" value="TreeGrafter"/>
</dbReference>
<dbReference type="Gene3D" id="3.20.20.60">
    <property type="entry name" value="Phosphoenolpyruvate-binding domains"/>
    <property type="match status" value="1"/>
</dbReference>
<sequence length="326" mass="35472">MSRALVRRHTSLLQCTLSSRQHTPVAYHVRHSSHSASGTSSNRRKTTLQTLQSMYRKHEPITMITAHDFPSAHVAEHSGMDMILVGDSLAMVAMGYEDTSQVTLEDMLLHCRSVTRGAKAPFIVGDLPMGAYEVSPEHALQSSIRLVKEGNVHAVKLEGGREMVPQIRKITTAGIPVLAHIGLTPQRQNALGGFRVQGKSVSGALGVLKDAKAVQDAGAFGVVLEAIPAEVAEIVTSKLKIPTIGIGAGNGTSGQVLVQVDMAGHFPPGRFLPKFVKRFGDLWGESLRALELYRKEVKERSYPAPEHTYPMKAEDVVEFRRAADNE</sequence>
<reference evidence="7 8" key="1">
    <citation type="submission" date="2015-07" db="EMBL/GenBank/DDBJ databases">
        <title>Comparative genomics of the Sigatoka disease complex on banana suggests a link between parallel evolutionary changes in Pseudocercospora fijiensis and Pseudocercospora eumusae and increased virulence on the banana host.</title>
        <authorList>
            <person name="Chang T.-C."/>
            <person name="Salvucci A."/>
            <person name="Crous P.W."/>
            <person name="Stergiopoulos I."/>
        </authorList>
    </citation>
    <scope>NUCLEOTIDE SEQUENCE [LARGE SCALE GENOMIC DNA]</scope>
    <source>
        <strain evidence="7 8">CBS 116634</strain>
    </source>
</reference>
<keyword evidence="6" id="KW-0566">Pantothenate biosynthesis</keyword>
<gene>
    <name evidence="7" type="ORF">AC579_281</name>
</gene>
<dbReference type="HAMAP" id="MF_00156">
    <property type="entry name" value="PanB"/>
    <property type="match status" value="1"/>
</dbReference>
<dbReference type="EMBL" id="LFZO01000655">
    <property type="protein sequence ID" value="KXT01400.1"/>
    <property type="molecule type" value="Genomic_DNA"/>
</dbReference>
<dbReference type="SUPFAM" id="SSF51621">
    <property type="entry name" value="Phosphoenolpyruvate/pyruvate domain"/>
    <property type="match status" value="1"/>
</dbReference>
<comment type="function">
    <text evidence="6">Catalyzes the reversible reaction in which hydroxymethyl group from 5,10-methylenetetrahydrofolate is transferred onto alpha-ketoisovalerate to form ketopantoate.</text>
</comment>
<evidence type="ECO:0000313" key="7">
    <source>
        <dbReference type="EMBL" id="KXT01400.1"/>
    </source>
</evidence>
<dbReference type="InterPro" id="IPR015813">
    <property type="entry name" value="Pyrv/PenolPyrv_kinase-like_dom"/>
</dbReference>
<dbReference type="Proteomes" id="UP000073492">
    <property type="component" value="Unassembled WGS sequence"/>
</dbReference>
<dbReference type="InterPro" id="IPR040442">
    <property type="entry name" value="Pyrv_kinase-like_dom_sf"/>
</dbReference>
<dbReference type="CDD" id="cd06557">
    <property type="entry name" value="KPHMT-like"/>
    <property type="match status" value="1"/>
</dbReference>
<dbReference type="OrthoDB" id="425211at2759"/>
<dbReference type="NCBIfam" id="TIGR00222">
    <property type="entry name" value="panB"/>
    <property type="match status" value="1"/>
</dbReference>
<evidence type="ECO:0000256" key="4">
    <source>
        <dbReference type="ARBA" id="ARBA00022679"/>
    </source>
</evidence>
<dbReference type="FunFam" id="3.20.20.60:FF:000003">
    <property type="entry name" value="3-methyl-2-oxobutanoate hydroxymethyltransferase"/>
    <property type="match status" value="1"/>
</dbReference>
<comment type="caution">
    <text evidence="7">The sequence shown here is derived from an EMBL/GenBank/DDBJ whole genome shotgun (WGS) entry which is preliminary data.</text>
</comment>
<evidence type="ECO:0000256" key="1">
    <source>
        <dbReference type="ARBA" id="ARBA00005033"/>
    </source>
</evidence>
<evidence type="ECO:0000256" key="2">
    <source>
        <dbReference type="ARBA" id="ARBA00008676"/>
    </source>
</evidence>
<name>A0A139HG33_9PEZI</name>
<dbReference type="GO" id="GO:0000287">
    <property type="term" value="F:magnesium ion binding"/>
    <property type="evidence" value="ECO:0007669"/>
    <property type="project" value="TreeGrafter"/>
</dbReference>
<dbReference type="GO" id="GO:0003864">
    <property type="term" value="F:3-methyl-2-oxobutanoate hydroxymethyltransferase activity"/>
    <property type="evidence" value="ECO:0007669"/>
    <property type="project" value="UniProtKB-EC"/>
</dbReference>
<dbReference type="InterPro" id="IPR003700">
    <property type="entry name" value="Pantoate_hydroxy_MeTrfase"/>
</dbReference>
<accession>A0A139HG33</accession>
<comment type="pathway">
    <text evidence="1 6">Cofactor biosynthesis; (R)-pantothenate biosynthesis; (R)-pantoate from 3-methyl-2-oxobutanoate: step 1/2.</text>
</comment>
<dbReference type="AlphaFoldDB" id="A0A139HG33"/>
<comment type="similarity">
    <text evidence="2 6">Belongs to the PanB family.</text>
</comment>
<evidence type="ECO:0000256" key="5">
    <source>
        <dbReference type="ARBA" id="ARBA00049172"/>
    </source>
</evidence>